<feature type="compositionally biased region" description="Basic and acidic residues" evidence="1">
    <location>
        <begin position="606"/>
        <end position="618"/>
    </location>
</feature>
<gene>
    <name evidence="3" type="ORF">QBC37DRAFT_288866</name>
</gene>
<feature type="compositionally biased region" description="Polar residues" evidence="1">
    <location>
        <begin position="866"/>
        <end position="881"/>
    </location>
</feature>
<proteinExistence type="predicted"/>
<dbReference type="Proteomes" id="UP001301769">
    <property type="component" value="Unassembled WGS sequence"/>
</dbReference>
<reference evidence="3" key="1">
    <citation type="journal article" date="2023" name="Mol. Phylogenet. Evol.">
        <title>Genome-scale phylogeny and comparative genomics of the fungal order Sordariales.</title>
        <authorList>
            <person name="Hensen N."/>
            <person name="Bonometti L."/>
            <person name="Westerberg I."/>
            <person name="Brannstrom I.O."/>
            <person name="Guillou S."/>
            <person name="Cros-Aarteil S."/>
            <person name="Calhoun S."/>
            <person name="Haridas S."/>
            <person name="Kuo A."/>
            <person name="Mondo S."/>
            <person name="Pangilinan J."/>
            <person name="Riley R."/>
            <person name="LaButti K."/>
            <person name="Andreopoulos B."/>
            <person name="Lipzen A."/>
            <person name="Chen C."/>
            <person name="Yan M."/>
            <person name="Daum C."/>
            <person name="Ng V."/>
            <person name="Clum A."/>
            <person name="Steindorff A."/>
            <person name="Ohm R.A."/>
            <person name="Martin F."/>
            <person name="Silar P."/>
            <person name="Natvig D.O."/>
            <person name="Lalanne C."/>
            <person name="Gautier V."/>
            <person name="Ament-Velasquez S.L."/>
            <person name="Kruys A."/>
            <person name="Hutchinson M.I."/>
            <person name="Powell A.J."/>
            <person name="Barry K."/>
            <person name="Miller A.N."/>
            <person name="Grigoriev I.V."/>
            <person name="Debuchy R."/>
            <person name="Gladieux P."/>
            <person name="Hiltunen Thoren M."/>
            <person name="Johannesson H."/>
        </authorList>
    </citation>
    <scope>NUCLEOTIDE SEQUENCE</scope>
    <source>
        <strain evidence="3">PSN293</strain>
    </source>
</reference>
<evidence type="ECO:0000256" key="1">
    <source>
        <dbReference type="SAM" id="MobiDB-lite"/>
    </source>
</evidence>
<sequence length="1738" mass="187950">MALSILTTDQAGVAEVSSTWQSFLQDEAIKSPISIETIEKRPPNFVATPERFFKLKFSSDANNGRFKLLKPFSVDNSEDTVLLALDQKESWSGSLKEILEAFTGEPKLPGDGVVSKILTALLNAADSQVPVKLVNPEDNPQVRNGVWLVTGQTRVTSTALVFALDLDSKEDPQTKEKISPKPAFNEMQKVLKEELDLDIGDLGPITFHMQRTSYGVAMLDKDNKLKWSVTSGWSMTLQVTISGFNFWLQQDSGETSITLTQAADDGSTVWEKLADLGSKKTVTPPTDPNSNDPPSGPDIPAAIDLLSVSLGKNLAGNFWWKIKTVFFWEPSDPENKKPPILIGLSYDSIDNSFVGELLTRKSFQYDKTLMSYRPAGDVTPGVLKGKEDKLKDEILLSDLFPEAGSLPAAIPNAISVARLSYASTKDPAQSILGLQATLVRASVRKTDVPSAELAAEPDVPCPFTWDSLAVYAQRKVSSFAFGASTSFTLNPRKEDESKYMPASLSLQVDYDDGAWRVQGRVQDLNFGVLAGFMDKDNNVGDAAIDILGKLTLTELDVLFTYSKNKQPASFLITGTITLGALELRLFYQYVGAGTEAELGKPAADSAAKRKPGDPEAIKPIKGRPQWQLRAYLGAAAGKKATLGEIIDSIAGEGEGSDVIPEFVKGIEIAPAADGAGSAVSLEVSKDKSGAAVFVLNVNVLGVKFSYMQIGNRNPPPSTGTTTPALPATGTAGALTSPQTTRILRITVDKLPLIKDIPLVGTLGQPFDKLLYLYVSGVKGLLQYELDALNENLGDDKLVYKRAIKPGVTNAVINKGHHFMIVQGGGDVVLDHVFEDETKTDKKDAKSGDNSSGNQPKDPKPLAPPSTEVTVSPVNPPSKGSLTKTLGPLTISAITLEYKSKRIYLTLDATFTLGPITLSLLGFSVGFLTAGIKLNNLSVLATEASSRISISLRGMAITFDRPPLLIAGGFEHEIMALDGGSFASAYRGGVGIGFPPYTFIGVGEYSDVTLPDGKGNYKSIFLFAKLDGPLVTLEFATISGVRLGFGFNSIVRSPKIDELTEFPFIKSSDAQGAGQNPMAILKSMTPKWVTPREGSYWLAAGMTVSSFDILAITAVAMFAFRDSGVVISIYADAVAQLPPHVPDPKGVILYVEIGMVAEMNLIDGYFRVEASLAPSSYLLVPQCHLTGGFALAYWFGNNPNAGEYVFSIGGYHRAFQPPPYYPVPARLGISFVIGDNIQMRGESYFAITPKAAMAGALIHVSLSVGPVSAYLDASFDALINFHPFHYIVEFSVSIGVECDIDILFIHIHISIHIGADLHIEGPEFGGVAHVDFWFFGFDIEFGARLGRPPPLELLEFWKTTHQPGPGSSERQDVDANPVQAELVYNDAKVISTVTEYVPNAAFKFILEDGNFPMPSSATSPLGATSANANTVPSTGAGAMWFVKGGSFRLGITTEFAISAIKIVGTTDEPKTAKNRWGGHPDGKMETEDVFSSPMHVTEKINSTLTVTITRIFGEDKPSKRIKLWREVTPNVKQVPVAMWAAYNPKLDIMALGPRARPPPTLLDGQDKATRPQTLGVSMAAPWPVISESTIPKFQASAMARMGVQNIKEVKMKSLDWYIPRIEDDQLAFKPAAERKDLEPVERWKDMSVKWTEFAANGAGWVDGFVKKKEDAKAVEQQAPDGLLSMTAAVFGWDQDANRPVGEEDTAAGERPPWLLKGAMPKKLVNGLTEFYLALPRVCV</sequence>
<keyword evidence="4" id="KW-1185">Reference proteome</keyword>
<evidence type="ECO:0000259" key="2">
    <source>
        <dbReference type="Pfam" id="PF20248"/>
    </source>
</evidence>
<organism evidence="3 4">
    <name type="scientific">Rhypophila decipiens</name>
    <dbReference type="NCBI Taxonomy" id="261697"/>
    <lineage>
        <taxon>Eukaryota</taxon>
        <taxon>Fungi</taxon>
        <taxon>Dikarya</taxon>
        <taxon>Ascomycota</taxon>
        <taxon>Pezizomycotina</taxon>
        <taxon>Sordariomycetes</taxon>
        <taxon>Sordariomycetidae</taxon>
        <taxon>Sordariales</taxon>
        <taxon>Naviculisporaceae</taxon>
        <taxon>Rhypophila</taxon>
    </lineage>
</organism>
<feature type="region of interest" description="Disordered" evidence="1">
    <location>
        <begin position="838"/>
        <end position="881"/>
    </location>
</feature>
<dbReference type="Pfam" id="PF20248">
    <property type="entry name" value="DUF6603"/>
    <property type="match status" value="1"/>
</dbReference>
<reference evidence="3" key="2">
    <citation type="submission" date="2023-05" db="EMBL/GenBank/DDBJ databases">
        <authorList>
            <consortium name="Lawrence Berkeley National Laboratory"/>
            <person name="Steindorff A."/>
            <person name="Hensen N."/>
            <person name="Bonometti L."/>
            <person name="Westerberg I."/>
            <person name="Brannstrom I.O."/>
            <person name="Guillou S."/>
            <person name="Cros-Aarteil S."/>
            <person name="Calhoun S."/>
            <person name="Haridas S."/>
            <person name="Kuo A."/>
            <person name="Mondo S."/>
            <person name="Pangilinan J."/>
            <person name="Riley R."/>
            <person name="Labutti K."/>
            <person name="Andreopoulos B."/>
            <person name="Lipzen A."/>
            <person name="Chen C."/>
            <person name="Yanf M."/>
            <person name="Daum C."/>
            <person name="Ng V."/>
            <person name="Clum A."/>
            <person name="Ohm R."/>
            <person name="Martin F."/>
            <person name="Silar P."/>
            <person name="Natvig D."/>
            <person name="Lalanne C."/>
            <person name="Gautier V."/>
            <person name="Ament-Velasquez S.L."/>
            <person name="Kruys A."/>
            <person name="Hutchinson M.I."/>
            <person name="Powell A.J."/>
            <person name="Barry K."/>
            <person name="Miller A.N."/>
            <person name="Grigoriev I.V."/>
            <person name="Debuchy R."/>
            <person name="Gladieux P."/>
            <person name="Thoren M.H."/>
            <person name="Johannesson H."/>
        </authorList>
    </citation>
    <scope>NUCLEOTIDE SEQUENCE</scope>
    <source>
        <strain evidence="3">PSN293</strain>
    </source>
</reference>
<accession>A0AAN6Y636</accession>
<evidence type="ECO:0000313" key="4">
    <source>
        <dbReference type="Proteomes" id="UP001301769"/>
    </source>
</evidence>
<feature type="domain" description="DUF6603" evidence="2">
    <location>
        <begin position="882"/>
        <end position="1360"/>
    </location>
</feature>
<feature type="region of interest" description="Disordered" evidence="1">
    <location>
        <begin position="600"/>
        <end position="619"/>
    </location>
</feature>
<comment type="caution">
    <text evidence="3">The sequence shown here is derived from an EMBL/GenBank/DDBJ whole genome shotgun (WGS) entry which is preliminary data.</text>
</comment>
<dbReference type="EMBL" id="MU858135">
    <property type="protein sequence ID" value="KAK4212056.1"/>
    <property type="molecule type" value="Genomic_DNA"/>
</dbReference>
<evidence type="ECO:0000313" key="3">
    <source>
        <dbReference type="EMBL" id="KAK4212056.1"/>
    </source>
</evidence>
<dbReference type="InterPro" id="IPR046538">
    <property type="entry name" value="DUF6603"/>
</dbReference>
<name>A0AAN6Y636_9PEZI</name>
<protein>
    <recommendedName>
        <fullName evidence="2">DUF6603 domain-containing protein</fullName>
    </recommendedName>
</protein>
<feature type="region of interest" description="Disordered" evidence="1">
    <location>
        <begin position="277"/>
        <end position="298"/>
    </location>
</feature>